<dbReference type="AlphaFoldDB" id="A0A8J3VG80"/>
<evidence type="ECO:0000313" key="5">
    <source>
        <dbReference type="Proteomes" id="UP000612899"/>
    </source>
</evidence>
<dbReference type="CDD" id="cd01908">
    <property type="entry name" value="YafJ"/>
    <property type="match status" value="1"/>
</dbReference>
<dbReference type="RefSeq" id="WP_203909038.1">
    <property type="nucleotide sequence ID" value="NZ_BONY01000017.1"/>
</dbReference>
<dbReference type="PANTHER" id="PTHR43187">
    <property type="entry name" value="GLUTAMINE AMIDOTRANSFERASE DUG3-RELATED"/>
    <property type="match status" value="1"/>
</dbReference>
<dbReference type="GO" id="GO:0016811">
    <property type="term" value="F:hydrolase activity, acting on carbon-nitrogen (but not peptide) bonds, in linear amides"/>
    <property type="evidence" value="ECO:0007669"/>
    <property type="project" value="UniProtKB-UniRule"/>
</dbReference>
<evidence type="ECO:0000259" key="3">
    <source>
        <dbReference type="PROSITE" id="PS51278"/>
    </source>
</evidence>
<keyword evidence="2 4" id="KW-0378">Hydrolase</keyword>
<dbReference type="InterPro" id="IPR017808">
    <property type="entry name" value="EgtC"/>
</dbReference>
<dbReference type="EC" id="3.5.1.118" evidence="2"/>
<reference evidence="4" key="1">
    <citation type="submission" date="2021-01" db="EMBL/GenBank/DDBJ databases">
        <title>Whole genome shotgun sequence of Rhizocola hellebori NBRC 109834.</title>
        <authorList>
            <person name="Komaki H."/>
            <person name="Tamura T."/>
        </authorList>
    </citation>
    <scope>NUCLEOTIDE SEQUENCE</scope>
    <source>
        <strain evidence="4">NBRC 109834</strain>
    </source>
</reference>
<evidence type="ECO:0000256" key="1">
    <source>
        <dbReference type="ARBA" id="ARBA00022962"/>
    </source>
</evidence>
<evidence type="ECO:0000313" key="4">
    <source>
        <dbReference type="EMBL" id="GIH05170.1"/>
    </source>
</evidence>
<dbReference type="UniPathway" id="UPA01014"/>
<gene>
    <name evidence="2 4" type="primary">egtC</name>
    <name evidence="4" type="ORF">Rhe02_32370</name>
</gene>
<sequence>MCRHLLYLGEPARVSSLVLEPSHSLLRQSWAPRLAGGHSTVNADGFGIGWYGQDGPVRYRRSTPMWGDENLPALANATVATAILAAVRSATPGMPVGDAACAPFGSDGWLFSHNGFIAGWPDSIAKLAERLPITDLLTVDAPTDSAFTWTMVRHLLRSGEQPDAALITTVAEIAAAAPASRLNFLLTDGVRGYASCVGHSLFVRCLPGQVVIASEPFDDHPAWTSIPDNHLLTTEPSGYTLEEL</sequence>
<dbReference type="InterPro" id="IPR017932">
    <property type="entry name" value="GATase_2_dom"/>
</dbReference>
<organism evidence="4 5">
    <name type="scientific">Rhizocola hellebori</name>
    <dbReference type="NCBI Taxonomy" id="1392758"/>
    <lineage>
        <taxon>Bacteria</taxon>
        <taxon>Bacillati</taxon>
        <taxon>Actinomycetota</taxon>
        <taxon>Actinomycetes</taxon>
        <taxon>Micromonosporales</taxon>
        <taxon>Micromonosporaceae</taxon>
        <taxon>Rhizocola</taxon>
    </lineage>
</organism>
<dbReference type="PROSITE" id="PS51278">
    <property type="entry name" value="GATASE_TYPE_2"/>
    <property type="match status" value="1"/>
</dbReference>
<name>A0A8J3VG80_9ACTN</name>
<dbReference type="SUPFAM" id="SSF56235">
    <property type="entry name" value="N-terminal nucleophile aminohydrolases (Ntn hydrolases)"/>
    <property type="match status" value="1"/>
</dbReference>
<dbReference type="Proteomes" id="UP000612899">
    <property type="component" value="Unassembled WGS sequence"/>
</dbReference>
<comment type="function">
    <text evidence="2">Catalyzes the hydrolysis of the gamma-glutamyl amide bond of hercynyl-gamma-L-glutamyl-L-cysteine sulfoxide to produce hercynylcysteine sulfoxide, a step in the biosynthesis pathway of ergothioneine.</text>
</comment>
<dbReference type="EMBL" id="BONY01000017">
    <property type="protein sequence ID" value="GIH05170.1"/>
    <property type="molecule type" value="Genomic_DNA"/>
</dbReference>
<dbReference type="InterPro" id="IPR032889">
    <property type="entry name" value="EgtC_Actinobacteria"/>
</dbReference>
<protein>
    <recommendedName>
        <fullName evidence="2">Gamma-glutamyl-hercynylcysteine sulfoxide hydrolase</fullName>
        <ecNumber evidence="2">3.5.1.118</ecNumber>
    </recommendedName>
    <alternativeName>
        <fullName evidence="2">Gamma-glutamyl hercynylcysteine S-oxide hydrolase</fullName>
    </alternativeName>
</protein>
<dbReference type="HAMAP" id="MF_02036">
    <property type="entry name" value="EgtC"/>
    <property type="match status" value="1"/>
</dbReference>
<accession>A0A8J3VG80</accession>
<feature type="domain" description="Glutamine amidotransferase type-2" evidence="3">
    <location>
        <begin position="2"/>
        <end position="244"/>
    </location>
</feature>
<dbReference type="NCBIfam" id="TIGR03442">
    <property type="entry name" value="ergothioneine biosynthesis protein EgtC"/>
    <property type="match status" value="1"/>
</dbReference>
<dbReference type="InterPro" id="IPR026869">
    <property type="entry name" value="EgtC-like"/>
</dbReference>
<proteinExistence type="inferred from homology"/>
<comment type="caution">
    <text evidence="4">The sequence shown here is derived from an EMBL/GenBank/DDBJ whole genome shotgun (WGS) entry which is preliminary data.</text>
</comment>
<dbReference type="GO" id="GO:0052699">
    <property type="term" value="P:ergothioneine biosynthetic process"/>
    <property type="evidence" value="ECO:0007669"/>
    <property type="project" value="UniProtKB-UniRule"/>
</dbReference>
<dbReference type="Pfam" id="PF13230">
    <property type="entry name" value="GATase_4"/>
    <property type="match status" value="1"/>
</dbReference>
<comment type="pathway">
    <text evidence="2">Amino-acid biosynthesis; ergothioneine biosynthesis.</text>
</comment>
<dbReference type="PANTHER" id="PTHR43187:SF2">
    <property type="entry name" value="GAMMA-GLUTAMYL-HERCYNYLCYSTEINE SULFOXIDE HYDROLASE"/>
    <property type="match status" value="1"/>
</dbReference>
<evidence type="ECO:0000256" key="2">
    <source>
        <dbReference type="HAMAP-Rule" id="MF_02036"/>
    </source>
</evidence>
<comment type="catalytic activity">
    <reaction evidence="2">
        <text>gamma-L-glutamyl-hercynylcysteine S-oxide + H2O = S-(hercyn-2-yl)-L-cysteine S-oxide + L-glutamate</text>
        <dbReference type="Rhea" id="RHEA:42684"/>
        <dbReference type="ChEBI" id="CHEBI:15377"/>
        <dbReference type="ChEBI" id="CHEBI:29985"/>
        <dbReference type="ChEBI" id="CHEBI:82703"/>
        <dbReference type="ChEBI" id="CHEBI:82706"/>
        <dbReference type="EC" id="3.5.1.118"/>
    </reaction>
</comment>
<dbReference type="Gene3D" id="3.60.20.10">
    <property type="entry name" value="Glutamine Phosphoribosylpyrophosphate, subunit 1, domain 1"/>
    <property type="match status" value="1"/>
</dbReference>
<keyword evidence="1 2" id="KW-0315">Glutamine amidotransferase</keyword>
<dbReference type="InterPro" id="IPR029055">
    <property type="entry name" value="Ntn_hydrolases_N"/>
</dbReference>
<keyword evidence="5" id="KW-1185">Reference proteome</keyword>
<dbReference type="InterPro" id="IPR052373">
    <property type="entry name" value="Gamma-glu_amide_hydrolase"/>
</dbReference>